<reference evidence="1" key="2">
    <citation type="journal article" date="2015" name="Data Brief">
        <title>Shoot transcriptome of the giant reed, Arundo donax.</title>
        <authorList>
            <person name="Barrero R.A."/>
            <person name="Guerrero F.D."/>
            <person name="Moolhuijzen P."/>
            <person name="Goolsby J.A."/>
            <person name="Tidwell J."/>
            <person name="Bellgard S.E."/>
            <person name="Bellgard M.I."/>
        </authorList>
    </citation>
    <scope>NUCLEOTIDE SEQUENCE</scope>
    <source>
        <tissue evidence="1">Shoot tissue taken approximately 20 cm above the soil surface</tissue>
    </source>
</reference>
<accession>A0A0A8Z4Y0</accession>
<name>A0A0A8Z4Y0_ARUDO</name>
<proteinExistence type="predicted"/>
<protein>
    <submittedName>
        <fullName evidence="1">Uncharacterized protein</fullName>
    </submittedName>
</protein>
<reference evidence="1" key="1">
    <citation type="submission" date="2014-09" db="EMBL/GenBank/DDBJ databases">
        <authorList>
            <person name="Magalhaes I.L.F."/>
            <person name="Oliveira U."/>
            <person name="Santos F.R."/>
            <person name="Vidigal T.H.D.A."/>
            <person name="Brescovit A.D."/>
            <person name="Santos A.J."/>
        </authorList>
    </citation>
    <scope>NUCLEOTIDE SEQUENCE</scope>
    <source>
        <tissue evidence="1">Shoot tissue taken approximately 20 cm above the soil surface</tissue>
    </source>
</reference>
<sequence length="19" mass="2097">MRSNSCCTWLISLEAGRAV</sequence>
<organism evidence="1">
    <name type="scientific">Arundo donax</name>
    <name type="common">Giant reed</name>
    <name type="synonym">Donax arundinaceus</name>
    <dbReference type="NCBI Taxonomy" id="35708"/>
    <lineage>
        <taxon>Eukaryota</taxon>
        <taxon>Viridiplantae</taxon>
        <taxon>Streptophyta</taxon>
        <taxon>Embryophyta</taxon>
        <taxon>Tracheophyta</taxon>
        <taxon>Spermatophyta</taxon>
        <taxon>Magnoliopsida</taxon>
        <taxon>Liliopsida</taxon>
        <taxon>Poales</taxon>
        <taxon>Poaceae</taxon>
        <taxon>PACMAD clade</taxon>
        <taxon>Arundinoideae</taxon>
        <taxon>Arundineae</taxon>
        <taxon>Arundo</taxon>
    </lineage>
</organism>
<evidence type="ECO:0000313" key="1">
    <source>
        <dbReference type="EMBL" id="JAD31795.1"/>
    </source>
</evidence>
<dbReference type="EMBL" id="GBRH01266100">
    <property type="protein sequence ID" value="JAD31795.1"/>
    <property type="molecule type" value="Transcribed_RNA"/>
</dbReference>
<dbReference type="AlphaFoldDB" id="A0A0A8Z4Y0"/>